<dbReference type="EMBL" id="JAPFRF010000018">
    <property type="protein sequence ID" value="KAJ7308456.1"/>
    <property type="molecule type" value="Genomic_DNA"/>
</dbReference>
<dbReference type="GO" id="GO:0004252">
    <property type="term" value="F:serine-type endopeptidase activity"/>
    <property type="evidence" value="ECO:0007669"/>
    <property type="project" value="InterPro"/>
</dbReference>
<feature type="chain" id="PRO_5040454561" description="Peptidase S1 domain-containing protein" evidence="7">
    <location>
        <begin position="20"/>
        <end position="228"/>
    </location>
</feature>
<feature type="domain" description="Peptidase S1" evidence="8">
    <location>
        <begin position="26"/>
        <end position="225"/>
    </location>
</feature>
<gene>
    <name evidence="9" type="ORF">JRQ81_009006</name>
</gene>
<dbReference type="SMART" id="SM00020">
    <property type="entry name" value="Tryp_SPc"/>
    <property type="match status" value="1"/>
</dbReference>
<proteinExistence type="inferred from homology"/>
<comment type="caution">
    <text evidence="9">The sequence shown here is derived from an EMBL/GenBank/DDBJ whole genome shotgun (WGS) entry which is preliminary data.</text>
</comment>
<organism evidence="9 10">
    <name type="scientific">Phrynocephalus forsythii</name>
    <dbReference type="NCBI Taxonomy" id="171643"/>
    <lineage>
        <taxon>Eukaryota</taxon>
        <taxon>Metazoa</taxon>
        <taxon>Chordata</taxon>
        <taxon>Craniata</taxon>
        <taxon>Vertebrata</taxon>
        <taxon>Euteleostomi</taxon>
        <taxon>Lepidosauria</taxon>
        <taxon>Squamata</taxon>
        <taxon>Bifurcata</taxon>
        <taxon>Unidentata</taxon>
        <taxon>Episquamata</taxon>
        <taxon>Toxicofera</taxon>
        <taxon>Iguania</taxon>
        <taxon>Acrodonta</taxon>
        <taxon>Agamidae</taxon>
        <taxon>Agaminae</taxon>
        <taxon>Phrynocephalus</taxon>
    </lineage>
</organism>
<accession>A0A9Q0XBY8</accession>
<dbReference type="GO" id="GO:0005576">
    <property type="term" value="C:extracellular region"/>
    <property type="evidence" value="ECO:0007669"/>
    <property type="project" value="UniProtKB-ARBA"/>
</dbReference>
<dbReference type="Proteomes" id="UP001142489">
    <property type="component" value="Unassembled WGS sequence"/>
</dbReference>
<dbReference type="Pfam" id="PF00089">
    <property type="entry name" value="Trypsin"/>
    <property type="match status" value="1"/>
</dbReference>
<dbReference type="InterPro" id="IPR001314">
    <property type="entry name" value="Peptidase_S1A"/>
</dbReference>
<keyword evidence="5" id="KW-1015">Disulfide bond</keyword>
<comment type="similarity">
    <text evidence="1">Belongs to the peptidase S1 family. Snake venom subfamily.</text>
</comment>
<dbReference type="SUPFAM" id="SSF50494">
    <property type="entry name" value="Trypsin-like serine proteases"/>
    <property type="match status" value="1"/>
</dbReference>
<dbReference type="Gene3D" id="2.40.10.10">
    <property type="entry name" value="Trypsin-like serine proteases"/>
    <property type="match status" value="2"/>
</dbReference>
<keyword evidence="2 6" id="KW-0645">Protease</keyword>
<evidence type="ECO:0000256" key="3">
    <source>
        <dbReference type="ARBA" id="ARBA00022801"/>
    </source>
</evidence>
<evidence type="ECO:0000256" key="5">
    <source>
        <dbReference type="ARBA" id="ARBA00023157"/>
    </source>
</evidence>
<dbReference type="AlphaFoldDB" id="A0A9Q0XBY8"/>
<evidence type="ECO:0000259" key="8">
    <source>
        <dbReference type="PROSITE" id="PS50240"/>
    </source>
</evidence>
<dbReference type="FunFam" id="2.40.10.10:FF:000005">
    <property type="entry name" value="Serine protease 37"/>
    <property type="match status" value="1"/>
</dbReference>
<dbReference type="InterPro" id="IPR009003">
    <property type="entry name" value="Peptidase_S1_PA"/>
</dbReference>
<dbReference type="PANTHER" id="PTHR24271">
    <property type="entry name" value="KALLIKREIN-RELATED"/>
    <property type="match status" value="1"/>
</dbReference>
<dbReference type="InterPro" id="IPR043504">
    <property type="entry name" value="Peptidase_S1_PA_chymotrypsin"/>
</dbReference>
<sequence length="228" mass="25232">MGRPFAILLCLALSSGIRPDRLRSRIIGGHEAKPHSRPYMASLKSEDGYVCGGTLIAPQWVMTAAHCMMDFTVVLGAHNLYLLEESQQVIGVKSYHMHPEYDYNTYANDILLLKVCVCVSTSRGTPCSIAGWGLIDSNQVTDTLFESNITIYNRRRCKAFYPYLDDGMICAGSYHIMRDTSQGDSGGPMVCKGAVHGVVSYGYNNPPGVYARVAYYLPWIRKVMASNP</sequence>
<dbReference type="PRINTS" id="PR00722">
    <property type="entry name" value="CHYMOTRYPSIN"/>
</dbReference>
<dbReference type="PROSITE" id="PS00135">
    <property type="entry name" value="TRYPSIN_SER"/>
    <property type="match status" value="1"/>
</dbReference>
<dbReference type="OrthoDB" id="5565075at2759"/>
<protein>
    <recommendedName>
        <fullName evidence="8">Peptidase S1 domain-containing protein</fullName>
    </recommendedName>
</protein>
<dbReference type="InterPro" id="IPR018114">
    <property type="entry name" value="TRYPSIN_HIS"/>
</dbReference>
<keyword evidence="4 6" id="KW-0720">Serine protease</keyword>
<dbReference type="CDD" id="cd00190">
    <property type="entry name" value="Tryp_SPc"/>
    <property type="match status" value="1"/>
</dbReference>
<dbReference type="PANTHER" id="PTHR24271:SF90">
    <property type="entry name" value="PEPTIDASE S1 DOMAIN-CONTAINING PROTEIN"/>
    <property type="match status" value="1"/>
</dbReference>
<keyword evidence="3 6" id="KW-0378">Hydrolase</keyword>
<dbReference type="InterPro" id="IPR001254">
    <property type="entry name" value="Trypsin_dom"/>
</dbReference>
<evidence type="ECO:0000313" key="9">
    <source>
        <dbReference type="EMBL" id="KAJ7308456.1"/>
    </source>
</evidence>
<dbReference type="InterPro" id="IPR033116">
    <property type="entry name" value="TRYPSIN_SER"/>
</dbReference>
<dbReference type="PROSITE" id="PS50240">
    <property type="entry name" value="TRYPSIN_DOM"/>
    <property type="match status" value="1"/>
</dbReference>
<keyword evidence="10" id="KW-1185">Reference proteome</keyword>
<evidence type="ECO:0000256" key="6">
    <source>
        <dbReference type="RuleBase" id="RU363034"/>
    </source>
</evidence>
<dbReference type="GO" id="GO:0035821">
    <property type="term" value="P:modulation of process of another organism"/>
    <property type="evidence" value="ECO:0007669"/>
    <property type="project" value="UniProtKB-ARBA"/>
</dbReference>
<dbReference type="GO" id="GO:0006508">
    <property type="term" value="P:proteolysis"/>
    <property type="evidence" value="ECO:0007669"/>
    <property type="project" value="UniProtKB-KW"/>
</dbReference>
<evidence type="ECO:0000256" key="1">
    <source>
        <dbReference type="ARBA" id="ARBA00009228"/>
    </source>
</evidence>
<reference evidence="9" key="1">
    <citation type="journal article" date="2023" name="DNA Res.">
        <title>Chromosome-level genome assembly of Phrynocephalus forsythii using third-generation DNA sequencing and Hi-C analysis.</title>
        <authorList>
            <person name="Qi Y."/>
            <person name="Zhao W."/>
            <person name="Zhao Y."/>
            <person name="Niu C."/>
            <person name="Cao S."/>
            <person name="Zhang Y."/>
        </authorList>
    </citation>
    <scope>NUCLEOTIDE SEQUENCE</scope>
    <source>
        <tissue evidence="9">Muscle</tissue>
    </source>
</reference>
<evidence type="ECO:0000256" key="4">
    <source>
        <dbReference type="ARBA" id="ARBA00022825"/>
    </source>
</evidence>
<feature type="signal peptide" evidence="7">
    <location>
        <begin position="1"/>
        <end position="19"/>
    </location>
</feature>
<evidence type="ECO:0000256" key="2">
    <source>
        <dbReference type="ARBA" id="ARBA00022670"/>
    </source>
</evidence>
<name>A0A9Q0XBY8_9SAUR</name>
<evidence type="ECO:0000256" key="7">
    <source>
        <dbReference type="SAM" id="SignalP"/>
    </source>
</evidence>
<evidence type="ECO:0000313" key="10">
    <source>
        <dbReference type="Proteomes" id="UP001142489"/>
    </source>
</evidence>
<keyword evidence="7" id="KW-0732">Signal</keyword>
<dbReference type="PROSITE" id="PS00134">
    <property type="entry name" value="TRYPSIN_HIS"/>
    <property type="match status" value="1"/>
</dbReference>